<protein>
    <submittedName>
        <fullName evidence="1">Uncharacterized protein</fullName>
    </submittedName>
</protein>
<dbReference type="EMBL" id="BX548174">
    <property type="protein sequence ID" value="CAP16445.1"/>
    <property type="molecule type" value="Genomic_DNA"/>
</dbReference>
<organism evidence="1 2">
    <name type="scientific">Prochlorococcus marinus subsp. pastoris (strain CCMP1986 / NIES-2087 / MED4)</name>
    <dbReference type="NCBI Taxonomy" id="59919"/>
    <lineage>
        <taxon>Bacteria</taxon>
        <taxon>Bacillati</taxon>
        <taxon>Cyanobacteriota</taxon>
        <taxon>Cyanophyceae</taxon>
        <taxon>Synechococcales</taxon>
        <taxon>Prochlorococcaceae</taxon>
        <taxon>Prochlorococcus</taxon>
    </lineage>
</organism>
<reference evidence="1 2" key="1">
    <citation type="journal article" date="2003" name="Nature">
        <title>Genome divergence in two Prochlorococcus ecotypes reflects oceanic niche differentiation.</title>
        <authorList>
            <person name="Rocap G."/>
            <person name="Larimer F.W."/>
            <person name="Lamerdin J.E."/>
            <person name="Malfatti S."/>
            <person name="Chain P."/>
            <person name="Ahlgren N.A."/>
            <person name="Arellano A."/>
            <person name="Coleman M."/>
            <person name="Hauser L."/>
            <person name="Hess W.R."/>
            <person name="Johnson Z.I."/>
            <person name="Land M.L."/>
            <person name="Lindell D."/>
            <person name="Post A.F."/>
            <person name="Regala W."/>
            <person name="Shah M."/>
            <person name="Shaw S.L."/>
            <person name="Steglich C."/>
            <person name="Sullivan M.B."/>
            <person name="Ting C.S."/>
            <person name="Tolonen A."/>
            <person name="Webb E.A."/>
            <person name="Zinser E.R."/>
            <person name="Chisholm S.W."/>
        </authorList>
    </citation>
    <scope>NUCLEOTIDE SEQUENCE [LARGE SCALE GENOMIC DNA]</scope>
    <source>
        <strain evidence="2">CCMP1986 / NIES-2087 / MED4</strain>
    </source>
</reference>
<dbReference type="STRING" id="59919.PMM1940"/>
<dbReference type="KEGG" id="pmm:PMM1940"/>
<evidence type="ECO:0000313" key="2">
    <source>
        <dbReference type="Proteomes" id="UP000001026"/>
    </source>
</evidence>
<proteinExistence type="predicted"/>
<dbReference type="AlphaFoldDB" id="A8WIF9"/>
<name>A8WIF9_PROMP</name>
<sequence length="43" mass="5005">MNYREITKRYSDLINRAEQANGRKEIVGLLKKAAKLKSKIEIN</sequence>
<dbReference type="HOGENOM" id="CLU_218029_0_0_3"/>
<evidence type="ECO:0000313" key="1">
    <source>
        <dbReference type="EMBL" id="CAP16445.1"/>
    </source>
</evidence>
<dbReference type="RefSeq" id="WP_268741250.1">
    <property type="nucleotide sequence ID" value="NC_005072.1"/>
</dbReference>
<dbReference type="Proteomes" id="UP000001026">
    <property type="component" value="Chromosome"/>
</dbReference>
<gene>
    <name evidence="1" type="ordered locus">PMM1940</name>
</gene>
<accession>A8WIF9</accession>